<name>A0A6S6T7K4_9BACT</name>
<reference evidence="2" key="1">
    <citation type="submission" date="2020-01" db="EMBL/GenBank/DDBJ databases">
        <authorList>
            <person name="Meier V. D."/>
            <person name="Meier V D."/>
        </authorList>
    </citation>
    <scope>NUCLEOTIDE SEQUENCE</scope>
    <source>
        <strain evidence="2">HLG_WM_MAG_06</strain>
    </source>
</reference>
<organism evidence="2">
    <name type="scientific">uncultured Sulfurovum sp</name>
    <dbReference type="NCBI Taxonomy" id="269237"/>
    <lineage>
        <taxon>Bacteria</taxon>
        <taxon>Pseudomonadati</taxon>
        <taxon>Campylobacterota</taxon>
        <taxon>Epsilonproteobacteria</taxon>
        <taxon>Campylobacterales</taxon>
        <taxon>Sulfurovaceae</taxon>
        <taxon>Sulfurovum</taxon>
        <taxon>environmental samples</taxon>
    </lineage>
</organism>
<keyword evidence="1" id="KW-1133">Transmembrane helix</keyword>
<dbReference type="EMBL" id="CACVAP010000074">
    <property type="protein sequence ID" value="CAA6814216.1"/>
    <property type="molecule type" value="Genomic_DNA"/>
</dbReference>
<evidence type="ECO:0000256" key="1">
    <source>
        <dbReference type="SAM" id="Phobius"/>
    </source>
</evidence>
<gene>
    <name evidence="2" type="ORF">HELGO_WM6270</name>
</gene>
<feature type="transmembrane region" description="Helical" evidence="1">
    <location>
        <begin position="120"/>
        <end position="137"/>
    </location>
</feature>
<evidence type="ECO:0000313" key="2">
    <source>
        <dbReference type="EMBL" id="CAA6814216.1"/>
    </source>
</evidence>
<keyword evidence="1" id="KW-0472">Membrane</keyword>
<proteinExistence type="predicted"/>
<sequence length="222" mass="25857">MRELILVSVSALLGYIVFSAFSTSETPTEAFSKIIEQPHQDREISQNMAATKIDNSHAQELIALENKRKLEQLEFYGKLDMYNKENETKIELKKLDNELNHKLAVLKVESSDEGKSKDNATFIIIMVLLFILFFIYLKHKKHLREIELDKKSRYNEMLAKKEYAEKILAYMSEGNLSFETEKRLLLMLDELNGKSIAPREKSDMYHPNPDIIQLSNIKKNKK</sequence>
<accession>A0A6S6T7K4</accession>
<dbReference type="AlphaFoldDB" id="A0A6S6T7K4"/>
<protein>
    <submittedName>
        <fullName evidence="2">Uncharacterized protein</fullName>
    </submittedName>
</protein>
<keyword evidence="1" id="KW-0812">Transmembrane</keyword>